<keyword evidence="7" id="KW-0684">Rhamnose metabolism</keyword>
<dbReference type="InterPro" id="IPR013449">
    <property type="entry name" value="Rhamnulokinase"/>
</dbReference>
<accession>A0A9X2YI00</accession>
<dbReference type="PANTHER" id="PTHR43095">
    <property type="entry name" value="SUGAR KINASE"/>
    <property type="match status" value="1"/>
</dbReference>
<evidence type="ECO:0000256" key="5">
    <source>
        <dbReference type="ARBA" id="ARBA00022777"/>
    </source>
</evidence>
<evidence type="ECO:0000256" key="2">
    <source>
        <dbReference type="ARBA" id="ARBA00022629"/>
    </source>
</evidence>
<keyword evidence="2" id="KW-0119">Carbohydrate metabolism</keyword>
<dbReference type="Proteomes" id="UP001055159">
    <property type="component" value="Chromosome"/>
</dbReference>
<dbReference type="InterPro" id="IPR018484">
    <property type="entry name" value="FGGY_N"/>
</dbReference>
<dbReference type="Proteomes" id="UP001140272">
    <property type="component" value="Unassembled WGS sequence"/>
</dbReference>
<organism evidence="10 13">
    <name type="scientific">Mycolicibacterium rufum</name>
    <dbReference type="NCBI Taxonomy" id="318424"/>
    <lineage>
        <taxon>Bacteria</taxon>
        <taxon>Bacillati</taxon>
        <taxon>Actinomycetota</taxon>
        <taxon>Actinomycetes</taxon>
        <taxon>Mycobacteriales</taxon>
        <taxon>Mycobacteriaceae</taxon>
        <taxon>Mycolicibacterium</taxon>
    </lineage>
</organism>
<evidence type="ECO:0000313" key="12">
    <source>
        <dbReference type="Proteomes" id="UP001055159"/>
    </source>
</evidence>
<keyword evidence="3" id="KW-0808">Transferase</keyword>
<dbReference type="GO" id="GO:0005524">
    <property type="term" value="F:ATP binding"/>
    <property type="evidence" value="ECO:0007669"/>
    <property type="project" value="UniProtKB-KW"/>
</dbReference>
<comment type="similarity">
    <text evidence="1">Belongs to the FGGY kinase family.</text>
</comment>
<dbReference type="AlphaFoldDB" id="A0A9X2YI00"/>
<name>A0A9X2YI00_9MYCO</name>
<evidence type="ECO:0000313" key="11">
    <source>
        <dbReference type="EMBL" id="ULP35866.1"/>
    </source>
</evidence>
<evidence type="ECO:0000259" key="9">
    <source>
        <dbReference type="Pfam" id="PF02782"/>
    </source>
</evidence>
<evidence type="ECO:0000313" key="13">
    <source>
        <dbReference type="Proteomes" id="UP001140272"/>
    </source>
</evidence>
<keyword evidence="12" id="KW-1185">Reference proteome</keyword>
<protein>
    <submittedName>
        <fullName evidence="10">Rhamnulokinase</fullName>
    </submittedName>
</protein>
<dbReference type="EMBL" id="CP092427">
    <property type="protein sequence ID" value="ULP35866.1"/>
    <property type="molecule type" value="Genomic_DNA"/>
</dbReference>
<keyword evidence="2" id="KW-0859">Xylose metabolism</keyword>
<dbReference type="Pfam" id="PF00370">
    <property type="entry name" value="FGGY_N"/>
    <property type="match status" value="1"/>
</dbReference>
<dbReference type="Pfam" id="PF02782">
    <property type="entry name" value="FGGY_C"/>
    <property type="match status" value="1"/>
</dbReference>
<dbReference type="InterPro" id="IPR018485">
    <property type="entry name" value="FGGY_C"/>
</dbReference>
<evidence type="ECO:0000256" key="6">
    <source>
        <dbReference type="ARBA" id="ARBA00022840"/>
    </source>
</evidence>
<evidence type="ECO:0000259" key="8">
    <source>
        <dbReference type="Pfam" id="PF00370"/>
    </source>
</evidence>
<evidence type="ECO:0000256" key="1">
    <source>
        <dbReference type="ARBA" id="ARBA00009156"/>
    </source>
</evidence>
<gene>
    <name evidence="10" type="ORF">H7H73_29805</name>
    <name evidence="11" type="ORF">MJO55_21855</name>
</gene>
<reference evidence="11" key="3">
    <citation type="submission" date="2022-08" db="EMBL/GenBank/DDBJ databases">
        <title>Whole genome sequencing of non-tuberculosis mycobacteria type-strains.</title>
        <authorList>
            <person name="Igarashi Y."/>
            <person name="Osugi A."/>
            <person name="Mitarai S."/>
        </authorList>
    </citation>
    <scope>NUCLEOTIDE SEQUENCE</scope>
    <source>
        <strain evidence="11">JCM 16372</strain>
    </source>
</reference>
<reference evidence="10" key="2">
    <citation type="journal article" date="2022" name="BMC Genomics">
        <title>Comparative genome analysis of mycobacteria focusing on tRNA and non-coding RNA.</title>
        <authorList>
            <person name="Behra P.R.K."/>
            <person name="Pettersson B.M.F."/>
            <person name="Ramesh M."/>
            <person name="Das S."/>
            <person name="Dasgupta S."/>
            <person name="Kirsebom L.A."/>
        </authorList>
    </citation>
    <scope>NUCLEOTIDE SEQUENCE</scope>
    <source>
        <strain evidence="10">DSM 45406</strain>
    </source>
</reference>
<keyword evidence="4" id="KW-0547">Nucleotide-binding</keyword>
<proteinExistence type="inferred from homology"/>
<evidence type="ECO:0000256" key="4">
    <source>
        <dbReference type="ARBA" id="ARBA00022741"/>
    </source>
</evidence>
<dbReference type="GO" id="GO:0042732">
    <property type="term" value="P:D-xylose metabolic process"/>
    <property type="evidence" value="ECO:0007669"/>
    <property type="project" value="UniProtKB-KW"/>
</dbReference>
<sequence length="488" mass="51803">MSRSATGQLAAVDLGATSGRVMLADLTGGVLEVRQIARFRNDPVHLWNGTRTAMHWDVAGLFLDICGGLAQARREATDLVGVGVDSWAVDYGLLRGGSLIGQPYHYRDSRCDDGVDAVHATVTREEVYARNGLQFLPFNTLYQVAADRRAGLLDLADTALLIPDLISYWLTGTTGTERTNASTTGLLRIDGRWDDDLAEALGVPAHLFPDVIDPGTDLGPVLPEVADRIGWERGGPLVSTVASHDTASAVVAVPMSAESAVYISCGTWALVGVELTAPVLSEAARAANFTNEVGADRRIRFLRNVMGLWLLAESIRQWERDGTDIHLDRLLDEAAACPPPSAVFDTEDTVFSAAGDMPARIARWYTDRGLAAPVTPAETARAIVESLAVAFADGVEAASALSGTPVETVHMVGGGALNTLLCQRVADLVGVPVIAGPVEATATGNLLIQARHHGMLSGDLEALRATVAAADLTTRYQPQRSPAGKMWP</sequence>
<dbReference type="GO" id="GO:0008993">
    <property type="term" value="F:rhamnulokinase activity"/>
    <property type="evidence" value="ECO:0007669"/>
    <property type="project" value="InterPro"/>
</dbReference>
<evidence type="ECO:0000256" key="3">
    <source>
        <dbReference type="ARBA" id="ARBA00022679"/>
    </source>
</evidence>
<dbReference type="Gene3D" id="3.30.420.40">
    <property type="match status" value="2"/>
</dbReference>
<feature type="domain" description="Carbohydrate kinase FGGY C-terminal" evidence="9">
    <location>
        <begin position="261"/>
        <end position="451"/>
    </location>
</feature>
<dbReference type="SUPFAM" id="SSF53067">
    <property type="entry name" value="Actin-like ATPase domain"/>
    <property type="match status" value="2"/>
</dbReference>
<keyword evidence="5" id="KW-0418">Kinase</keyword>
<dbReference type="CDD" id="cd07771">
    <property type="entry name" value="ASKHA_NBD_FGGY_RhaB-like"/>
    <property type="match status" value="1"/>
</dbReference>
<feature type="domain" description="Carbohydrate kinase FGGY N-terminal" evidence="8">
    <location>
        <begin position="11"/>
        <end position="251"/>
    </location>
</feature>
<dbReference type="GO" id="GO:0019301">
    <property type="term" value="P:rhamnose catabolic process"/>
    <property type="evidence" value="ECO:0007669"/>
    <property type="project" value="InterPro"/>
</dbReference>
<reference evidence="10" key="1">
    <citation type="submission" date="2020-07" db="EMBL/GenBank/DDBJ databases">
        <authorList>
            <person name="Pettersson B.M.F."/>
            <person name="Behra P.R.K."/>
            <person name="Ramesh M."/>
            <person name="Das S."/>
            <person name="Dasgupta S."/>
            <person name="Kirsebom L.A."/>
        </authorList>
    </citation>
    <scope>NUCLEOTIDE SEQUENCE</scope>
    <source>
        <strain evidence="10">DSM 45406</strain>
    </source>
</reference>
<dbReference type="EMBL" id="JACKRN010000943">
    <property type="protein sequence ID" value="MCV7073864.1"/>
    <property type="molecule type" value="Genomic_DNA"/>
</dbReference>
<dbReference type="InterPro" id="IPR043129">
    <property type="entry name" value="ATPase_NBD"/>
</dbReference>
<evidence type="ECO:0000256" key="7">
    <source>
        <dbReference type="ARBA" id="ARBA00023308"/>
    </source>
</evidence>
<dbReference type="RefSeq" id="WP_043412043.1">
    <property type="nucleotide sequence ID" value="NZ_CP092427.2"/>
</dbReference>
<dbReference type="InterPro" id="IPR050406">
    <property type="entry name" value="FGGY_Carb_Kinase"/>
</dbReference>
<keyword evidence="6" id="KW-0067">ATP-binding</keyword>
<dbReference type="PANTHER" id="PTHR43095:SF5">
    <property type="entry name" value="XYLULOSE KINASE"/>
    <property type="match status" value="1"/>
</dbReference>
<evidence type="ECO:0000313" key="10">
    <source>
        <dbReference type="EMBL" id="MCV7073864.1"/>
    </source>
</evidence>